<evidence type="ECO:0000313" key="3">
    <source>
        <dbReference type="EMBL" id="KAF4377357.1"/>
    </source>
</evidence>
<name>A0A7J6G3E4_CANSA</name>
<evidence type="ECO:0000256" key="1">
    <source>
        <dbReference type="SAM" id="MobiDB-lite"/>
    </source>
</evidence>
<feature type="compositionally biased region" description="Polar residues" evidence="1">
    <location>
        <begin position="1"/>
        <end position="18"/>
    </location>
</feature>
<dbReference type="PANTHER" id="PTHR31286">
    <property type="entry name" value="GLYCINE-RICH CELL WALL STRUCTURAL PROTEIN 1.8-LIKE"/>
    <property type="match status" value="1"/>
</dbReference>
<organism evidence="3 4">
    <name type="scientific">Cannabis sativa</name>
    <name type="common">Hemp</name>
    <name type="synonym">Marijuana</name>
    <dbReference type="NCBI Taxonomy" id="3483"/>
    <lineage>
        <taxon>Eukaryota</taxon>
        <taxon>Viridiplantae</taxon>
        <taxon>Streptophyta</taxon>
        <taxon>Embryophyta</taxon>
        <taxon>Tracheophyta</taxon>
        <taxon>Spermatophyta</taxon>
        <taxon>Magnoliopsida</taxon>
        <taxon>eudicotyledons</taxon>
        <taxon>Gunneridae</taxon>
        <taxon>Pentapetalae</taxon>
        <taxon>rosids</taxon>
        <taxon>fabids</taxon>
        <taxon>Rosales</taxon>
        <taxon>Cannabaceae</taxon>
        <taxon>Cannabis</taxon>
    </lineage>
</organism>
<evidence type="ECO:0000313" key="4">
    <source>
        <dbReference type="Proteomes" id="UP000583929"/>
    </source>
</evidence>
<keyword evidence="4" id="KW-1185">Reference proteome</keyword>
<gene>
    <name evidence="3" type="ORF">G4B88_005835</name>
</gene>
<dbReference type="Proteomes" id="UP000583929">
    <property type="component" value="Unassembled WGS sequence"/>
</dbReference>
<dbReference type="AlphaFoldDB" id="A0A7J6G3E4"/>
<accession>A0A7J6G3E4</accession>
<reference evidence="3 4" key="1">
    <citation type="journal article" date="2020" name="bioRxiv">
        <title>Sequence and annotation of 42 cannabis genomes reveals extensive copy number variation in cannabinoid synthesis and pathogen resistance genes.</title>
        <authorList>
            <person name="Mckernan K.J."/>
            <person name="Helbert Y."/>
            <person name="Kane L.T."/>
            <person name="Ebling H."/>
            <person name="Zhang L."/>
            <person name="Liu B."/>
            <person name="Eaton Z."/>
            <person name="Mclaughlin S."/>
            <person name="Kingan S."/>
            <person name="Baybayan P."/>
            <person name="Concepcion G."/>
            <person name="Jordan M."/>
            <person name="Riva A."/>
            <person name="Barbazuk W."/>
            <person name="Harkins T."/>
        </authorList>
    </citation>
    <scope>NUCLEOTIDE SEQUENCE [LARGE SCALE GENOMIC DNA]</scope>
    <source>
        <strain evidence="4">cv. Jamaican Lion 4</strain>
        <tissue evidence="3">Leaf</tissue>
    </source>
</reference>
<feature type="domain" description="Zinc knuckle CX2CX4HX4C" evidence="2">
    <location>
        <begin position="145"/>
        <end position="192"/>
    </location>
</feature>
<dbReference type="InterPro" id="IPR025836">
    <property type="entry name" value="Zn_knuckle_CX2CX4HX4C"/>
</dbReference>
<comment type="caution">
    <text evidence="3">The sequence shown here is derived from an EMBL/GenBank/DDBJ whole genome shotgun (WGS) entry which is preliminary data.</text>
</comment>
<proteinExistence type="predicted"/>
<dbReference type="Pfam" id="PF14392">
    <property type="entry name" value="zf-CCHC_4"/>
    <property type="match status" value="1"/>
</dbReference>
<dbReference type="EMBL" id="JAATIQ010000145">
    <property type="protein sequence ID" value="KAF4377357.1"/>
    <property type="molecule type" value="Genomic_DNA"/>
</dbReference>
<feature type="region of interest" description="Disordered" evidence="1">
    <location>
        <begin position="1"/>
        <end position="35"/>
    </location>
</feature>
<sequence length="352" mass="39916">MSPSPTSEQETGSFQSNVGAGDTEDMQRTTRNPIPELRLWLRRPEGEEGVKVTIGEIRDLGREEDRDGLGKGEGRCTWFLIVRTRMSGEEEEEERREGMRRMVLKWASTVRERHISHKDSHCEEAKDEKEYQLANQEYLRVRVWIDVRKPIKCIRKISTDQSSWYWVNFKYEKLPTFCFICGIIGHAERFCPRLFEKPLHLHDKPYGLELRASNQRRQSSFGAQWLHSGAVVREEGRQPSHASSVSLGSNLNPIVMEEIVGQIGQNHVDSKRKRPERLAPGTDVQGVGGKLLGRIGQLYNSGEDSALRGSVRKMGAAKDVEDENPDDAAMEKVGMAVTQLDVVVVVVLLPLP</sequence>
<protein>
    <recommendedName>
        <fullName evidence="2">Zinc knuckle CX2CX4HX4C domain-containing protein</fullName>
    </recommendedName>
</protein>
<evidence type="ECO:0000259" key="2">
    <source>
        <dbReference type="Pfam" id="PF14392"/>
    </source>
</evidence>
<dbReference type="InterPro" id="IPR040256">
    <property type="entry name" value="At4g02000-like"/>
</dbReference>
<dbReference type="PANTHER" id="PTHR31286:SF153">
    <property type="entry name" value="DUF4283 DOMAIN PROTEIN"/>
    <property type="match status" value="1"/>
</dbReference>